<evidence type="ECO:0000313" key="1">
    <source>
        <dbReference type="EMBL" id="CAK9012906.1"/>
    </source>
</evidence>
<dbReference type="Proteomes" id="UP001642484">
    <property type="component" value="Unassembled WGS sequence"/>
</dbReference>
<reference evidence="1 2" key="1">
    <citation type="submission" date="2024-02" db="EMBL/GenBank/DDBJ databases">
        <authorList>
            <person name="Chen Y."/>
            <person name="Shah S."/>
            <person name="Dougan E. K."/>
            <person name="Thang M."/>
            <person name="Chan C."/>
        </authorList>
    </citation>
    <scope>NUCLEOTIDE SEQUENCE [LARGE SCALE GENOMIC DNA]</scope>
</reference>
<sequence length="565" mass="63315">MELAPISNSSFLITVLILYGSLAWLLRSPSFLKAFEDWRAGTLFPDPIISARVKSIRLASIPDWVAIFLRVGESYFVISCVLRFVVYPDVKPGAWVKPACFDLHLWGVLVLLLGLRWSCQPDAKTSLWQRRCISALFTASALLIEVDLPPPIRPSHGVGCIATDFFAGEPWFGLGLRFFLIPVTVMLNSGSPGWLDEETSAGWSPNLNMIFLLMNEVMVCGFTLLILQNSEILLGKQQQSAMDLENQVRQREIDMKATEDVLSAARQLLSVTCDCCEQLTPNWEIVGPSQRALCLLQIPRPEEDTELEEAPLQFLQFVYAEDRERFKHFAANSESQAPTSIHLRMQTYKGRPFEAQIFHVNFPGALLQHHLIGICKANDYMNEMLSIPEETVVLPPRRAPAAPGGFAAGSVSSGRSSSSGRSGRSRRSGRKEIDTPLDPRDVDLALHNINQVSLEVDLQTSQEGYGLRCVELGFADPRKALKLRSWISSKALKRVEGFLQAQMNAWYHNEKPCEETCEKVRFQVPGIGIHFTAQQMSVAEIVGPTDEDDERDFIMRLNLSGFTFH</sequence>
<evidence type="ECO:0000313" key="2">
    <source>
        <dbReference type="Proteomes" id="UP001642484"/>
    </source>
</evidence>
<dbReference type="EMBL" id="CAXAMN010005224">
    <property type="protein sequence ID" value="CAK9012906.1"/>
    <property type="molecule type" value="Genomic_DNA"/>
</dbReference>
<protein>
    <submittedName>
        <fullName evidence="1">Uncharacterized protein</fullName>
    </submittedName>
</protein>
<organism evidence="1 2">
    <name type="scientific">Durusdinium trenchii</name>
    <dbReference type="NCBI Taxonomy" id="1381693"/>
    <lineage>
        <taxon>Eukaryota</taxon>
        <taxon>Sar</taxon>
        <taxon>Alveolata</taxon>
        <taxon>Dinophyceae</taxon>
        <taxon>Suessiales</taxon>
        <taxon>Symbiodiniaceae</taxon>
        <taxon>Durusdinium</taxon>
    </lineage>
</organism>
<proteinExistence type="predicted"/>
<keyword evidence="2" id="KW-1185">Reference proteome</keyword>
<gene>
    <name evidence="1" type="ORF">CCMP2556_LOCUS11038</name>
</gene>
<comment type="caution">
    <text evidence="1">The sequence shown here is derived from an EMBL/GenBank/DDBJ whole genome shotgun (WGS) entry which is preliminary data.</text>
</comment>
<name>A0ABP0JF24_9DINO</name>
<accession>A0ABP0JF24</accession>